<dbReference type="EMBL" id="LCCZ01000033">
    <property type="protein sequence ID" value="KKS43089.1"/>
    <property type="molecule type" value="Genomic_DNA"/>
</dbReference>
<dbReference type="Proteomes" id="UP000034875">
    <property type="component" value="Unassembled WGS sequence"/>
</dbReference>
<accession>A0A0G0Z2X1</accession>
<protein>
    <recommendedName>
        <fullName evidence="3">Nucleotidyl transferase AbiEii/AbiGii toxin family protein</fullName>
    </recommendedName>
</protein>
<gene>
    <name evidence="1" type="ORF">UV05_C0033G0001</name>
</gene>
<dbReference type="Pfam" id="PF08843">
    <property type="entry name" value="AbiEii"/>
    <property type="match status" value="1"/>
</dbReference>
<dbReference type="InterPro" id="IPR014942">
    <property type="entry name" value="AbiEii"/>
</dbReference>
<name>A0A0G0Z2X1_9BACT</name>
<proteinExistence type="predicted"/>
<organism evidence="1 2">
    <name type="scientific">candidate division CPR1 bacterium GW2011_GWA2_42_17</name>
    <dbReference type="NCBI Taxonomy" id="1618341"/>
    <lineage>
        <taxon>Bacteria</taxon>
        <taxon>candidate division CPR1</taxon>
    </lineage>
</organism>
<evidence type="ECO:0008006" key="3">
    <source>
        <dbReference type="Google" id="ProtNLM"/>
    </source>
</evidence>
<sequence>MAATILTPGQRQILAFLAKDKVFSKHFYLSGGTALSEYYLHHRVSEDLDFFSEDEIDKIWLNSLAKKIKQKIGFKKLDIEESFNRNLVYFLSANTPPLEAGMKWKKSSFPPQGGIPRSSLRGGAHFTTPATTVKTEFTYYPFVQIEPLVIKDGIRVDSLTDIAVNKFFTIYQKPTARHFIDLYLILSKKKYTWDQLEKFARIKFETEIDPIQLGSQLIKS</sequence>
<dbReference type="AlphaFoldDB" id="A0A0G0Z2X1"/>
<feature type="non-terminal residue" evidence="1">
    <location>
        <position position="220"/>
    </location>
</feature>
<comment type="caution">
    <text evidence="1">The sequence shown here is derived from an EMBL/GenBank/DDBJ whole genome shotgun (WGS) entry which is preliminary data.</text>
</comment>
<dbReference type="Gene3D" id="3.10.450.620">
    <property type="entry name" value="JHP933, nucleotidyltransferase-like core domain"/>
    <property type="match status" value="1"/>
</dbReference>
<evidence type="ECO:0000313" key="2">
    <source>
        <dbReference type="Proteomes" id="UP000034875"/>
    </source>
</evidence>
<evidence type="ECO:0000313" key="1">
    <source>
        <dbReference type="EMBL" id="KKS43089.1"/>
    </source>
</evidence>
<reference evidence="1 2" key="1">
    <citation type="journal article" date="2015" name="Nature">
        <title>rRNA introns, odd ribosomes, and small enigmatic genomes across a large radiation of phyla.</title>
        <authorList>
            <person name="Brown C.T."/>
            <person name="Hug L.A."/>
            <person name="Thomas B.C."/>
            <person name="Sharon I."/>
            <person name="Castelle C.J."/>
            <person name="Singh A."/>
            <person name="Wilkins M.J."/>
            <person name="Williams K.H."/>
            <person name="Banfield J.F."/>
        </authorList>
    </citation>
    <scope>NUCLEOTIDE SEQUENCE [LARGE SCALE GENOMIC DNA]</scope>
</reference>